<dbReference type="InterPro" id="IPR000064">
    <property type="entry name" value="NLP_P60_dom"/>
</dbReference>
<dbReference type="GO" id="GO:0008234">
    <property type="term" value="F:cysteine-type peptidase activity"/>
    <property type="evidence" value="ECO:0007669"/>
    <property type="project" value="UniProtKB-KW"/>
</dbReference>
<dbReference type="SUPFAM" id="SSF54001">
    <property type="entry name" value="Cysteine proteinases"/>
    <property type="match status" value="1"/>
</dbReference>
<keyword evidence="7" id="KW-1185">Reference proteome</keyword>
<evidence type="ECO:0000256" key="2">
    <source>
        <dbReference type="ARBA" id="ARBA00022670"/>
    </source>
</evidence>
<evidence type="ECO:0000256" key="3">
    <source>
        <dbReference type="ARBA" id="ARBA00022801"/>
    </source>
</evidence>
<dbReference type="EMBL" id="WTYS01000001">
    <property type="protein sequence ID" value="MXO55516.1"/>
    <property type="molecule type" value="Genomic_DNA"/>
</dbReference>
<organism evidence="6 7">
    <name type="scientific">Pontixanthobacter gangjinensis</name>
    <dbReference type="NCBI Taxonomy" id="1028742"/>
    <lineage>
        <taxon>Bacteria</taxon>
        <taxon>Pseudomonadati</taxon>
        <taxon>Pseudomonadota</taxon>
        <taxon>Alphaproteobacteria</taxon>
        <taxon>Sphingomonadales</taxon>
        <taxon>Erythrobacteraceae</taxon>
        <taxon>Pontixanthobacter</taxon>
    </lineage>
</organism>
<dbReference type="Proteomes" id="UP000468943">
    <property type="component" value="Unassembled WGS sequence"/>
</dbReference>
<dbReference type="InterPro" id="IPR038765">
    <property type="entry name" value="Papain-like_cys_pep_sf"/>
</dbReference>
<protein>
    <submittedName>
        <fullName evidence="6">Peptidoglycan endopeptidase</fullName>
    </submittedName>
</protein>
<dbReference type="PROSITE" id="PS51935">
    <property type="entry name" value="NLPC_P60"/>
    <property type="match status" value="1"/>
</dbReference>
<evidence type="ECO:0000313" key="7">
    <source>
        <dbReference type="Proteomes" id="UP000468943"/>
    </source>
</evidence>
<gene>
    <name evidence="6" type="ORF">GRI36_01340</name>
</gene>
<comment type="similarity">
    <text evidence="1">Belongs to the peptidase C40 family.</text>
</comment>
<name>A0A6I4SK09_9SPHN</name>
<evidence type="ECO:0000256" key="4">
    <source>
        <dbReference type="ARBA" id="ARBA00022807"/>
    </source>
</evidence>
<keyword evidence="4" id="KW-0788">Thiol protease</keyword>
<dbReference type="Gene3D" id="3.90.1720.10">
    <property type="entry name" value="endopeptidase domain like (from Nostoc punctiforme)"/>
    <property type="match status" value="1"/>
</dbReference>
<accession>A0A6I4SK09</accession>
<reference evidence="6 7" key="1">
    <citation type="submission" date="2019-12" db="EMBL/GenBank/DDBJ databases">
        <title>Genomic-based taxomic classification of the family Erythrobacteraceae.</title>
        <authorList>
            <person name="Xu L."/>
        </authorList>
    </citation>
    <scope>NUCLEOTIDE SEQUENCE [LARGE SCALE GENOMIC DNA]</scope>
    <source>
        <strain evidence="6 7">JCM 17802</strain>
    </source>
</reference>
<dbReference type="OrthoDB" id="8481272at2"/>
<keyword evidence="3" id="KW-0378">Hydrolase</keyword>
<feature type="domain" description="NlpC/P60" evidence="5">
    <location>
        <begin position="2"/>
        <end position="137"/>
    </location>
</feature>
<evidence type="ECO:0000259" key="5">
    <source>
        <dbReference type="PROSITE" id="PS51935"/>
    </source>
</evidence>
<proteinExistence type="inferred from homology"/>
<keyword evidence="2" id="KW-0645">Protease</keyword>
<comment type="caution">
    <text evidence="6">The sequence shown here is derived from an EMBL/GenBank/DDBJ whole genome shotgun (WGS) entry which is preliminary data.</text>
</comment>
<evidence type="ECO:0000256" key="1">
    <source>
        <dbReference type="ARBA" id="ARBA00007074"/>
    </source>
</evidence>
<dbReference type="RefSeq" id="WP_160596830.1">
    <property type="nucleotide sequence ID" value="NZ_WTYS01000001.1"/>
</dbReference>
<sequence>MSYVANKFAKAAVSLVGTPFRLHGRDPHSGLDCVGLINESLKIAGLPRPQLPKYALRNSDYSFVLKTACLAGFKPAKNGIFLGDLVVVKPGPAQLHFLVAQARGGFVHAHASLREIVTMPGPVTWPIWAILRLEEKG</sequence>
<evidence type="ECO:0000313" key="6">
    <source>
        <dbReference type="EMBL" id="MXO55516.1"/>
    </source>
</evidence>
<dbReference type="GO" id="GO:0006508">
    <property type="term" value="P:proteolysis"/>
    <property type="evidence" value="ECO:0007669"/>
    <property type="project" value="UniProtKB-KW"/>
</dbReference>
<dbReference type="AlphaFoldDB" id="A0A6I4SK09"/>